<dbReference type="InterPro" id="IPR050295">
    <property type="entry name" value="Plant_2OG-oxidoreductases"/>
</dbReference>
<evidence type="ECO:0000313" key="11">
    <source>
        <dbReference type="EMBL" id="KAG9454458.1"/>
    </source>
</evidence>
<dbReference type="GO" id="GO:0016491">
    <property type="term" value="F:oxidoreductase activity"/>
    <property type="evidence" value="ECO:0007669"/>
    <property type="project" value="UniProtKB-KW"/>
</dbReference>
<dbReference type="Pfam" id="PF03171">
    <property type="entry name" value="2OG-FeII_Oxy"/>
    <property type="match status" value="1"/>
</dbReference>
<keyword evidence="4" id="KW-0963">Cytoplasm</keyword>
<evidence type="ECO:0000256" key="4">
    <source>
        <dbReference type="ARBA" id="ARBA00022490"/>
    </source>
</evidence>
<name>A0AAV7F4H0_ARIFI</name>
<comment type="similarity">
    <text evidence="3 9">Belongs to the iron/ascorbate-dependent oxidoreductase family.</text>
</comment>
<comment type="caution">
    <text evidence="11">The sequence shown here is derived from an EMBL/GenBank/DDBJ whole genome shotgun (WGS) entry which is preliminary data.</text>
</comment>
<evidence type="ECO:0000259" key="10">
    <source>
        <dbReference type="PROSITE" id="PS51471"/>
    </source>
</evidence>
<evidence type="ECO:0000256" key="8">
    <source>
        <dbReference type="ARBA" id="ARBA00059922"/>
    </source>
</evidence>
<gene>
    <name evidence="11" type="ORF">H6P81_007362</name>
</gene>
<evidence type="ECO:0000256" key="3">
    <source>
        <dbReference type="ARBA" id="ARBA00008056"/>
    </source>
</evidence>
<dbReference type="Proteomes" id="UP000825729">
    <property type="component" value="Unassembled WGS sequence"/>
</dbReference>
<sequence>MRPPAWEPRDPKRHIHLTFSSDLNFCLNYIRLKKASWSLNSFFSVSYKNPTSALATCFREGAEPKEIRIFKMDQGGENPASFTSALSLTQMGVSRVPRRYILPPLQRNSYLDQLLPADPLPMLDLAALRQPSQRSIIVRDLGRACRDLGFFQVINHGISPLVTQSALGAASEFFDLPVQDKMVHFSDDINAPVRYGTSVNHKNDQVHFWRDFLKHYAHPLSNWINSWPSKPPEYRNKMSKYAREVRELSKELMGAIFESLGLEGDYLRDEMEEGSQVMAVNCYPPCPEPELALGMPPHSDYSCLTILVQDRQGLQIKEEKSNKWISVPATQGALLVHVGDHLEVLSNGRYKSVVHRATVDPESRRLSIASFHTLSMQKKVRPAEELVDKQHPIKYKESSFADFLQFLSATDITQLGRKYIDTLRVLDHHDDIN</sequence>
<protein>
    <recommendedName>
        <fullName evidence="10">Fe2OG dioxygenase domain-containing protein</fullName>
    </recommendedName>
</protein>
<dbReference type="InterPro" id="IPR027443">
    <property type="entry name" value="IPNS-like_sf"/>
</dbReference>
<feature type="domain" description="Fe2OG dioxygenase" evidence="10">
    <location>
        <begin position="274"/>
        <end position="374"/>
    </location>
</feature>
<comment type="function">
    <text evidence="8">Involved in the regulation of shoot development and salicylic acid (SA) homeostasis.</text>
</comment>
<evidence type="ECO:0000256" key="1">
    <source>
        <dbReference type="ARBA" id="ARBA00004123"/>
    </source>
</evidence>
<comment type="subcellular location">
    <subcellularLocation>
        <location evidence="2">Cytoplasm</location>
    </subcellularLocation>
    <subcellularLocation>
        <location evidence="1">Nucleus</location>
    </subcellularLocation>
</comment>
<evidence type="ECO:0000256" key="6">
    <source>
        <dbReference type="ARBA" id="ARBA00023004"/>
    </source>
</evidence>
<dbReference type="PROSITE" id="PS51471">
    <property type="entry name" value="FE2OG_OXY"/>
    <property type="match status" value="1"/>
</dbReference>
<keyword evidence="12" id="KW-1185">Reference proteome</keyword>
<evidence type="ECO:0000256" key="9">
    <source>
        <dbReference type="RuleBase" id="RU003682"/>
    </source>
</evidence>
<keyword evidence="7" id="KW-0539">Nucleus</keyword>
<dbReference type="GO" id="GO:0005737">
    <property type="term" value="C:cytoplasm"/>
    <property type="evidence" value="ECO:0007669"/>
    <property type="project" value="UniProtKB-SubCell"/>
</dbReference>
<dbReference type="Pfam" id="PF14226">
    <property type="entry name" value="DIOX_N"/>
    <property type="match status" value="1"/>
</dbReference>
<keyword evidence="5 9" id="KW-0479">Metal-binding</keyword>
<dbReference type="PANTHER" id="PTHR47991">
    <property type="entry name" value="OXOGLUTARATE/IRON-DEPENDENT DIOXYGENASE"/>
    <property type="match status" value="1"/>
</dbReference>
<evidence type="ECO:0000256" key="5">
    <source>
        <dbReference type="ARBA" id="ARBA00022723"/>
    </source>
</evidence>
<dbReference type="InterPro" id="IPR044861">
    <property type="entry name" value="IPNS-like_FE2OG_OXY"/>
</dbReference>
<dbReference type="FunFam" id="2.60.120.330:FF:000015">
    <property type="entry name" value="Protein DMR6-LIKE OXYGENASE 1"/>
    <property type="match status" value="1"/>
</dbReference>
<dbReference type="SUPFAM" id="SSF51197">
    <property type="entry name" value="Clavaminate synthase-like"/>
    <property type="match status" value="1"/>
</dbReference>
<proteinExistence type="inferred from homology"/>
<dbReference type="GO" id="GO:0046872">
    <property type="term" value="F:metal ion binding"/>
    <property type="evidence" value="ECO:0007669"/>
    <property type="project" value="UniProtKB-KW"/>
</dbReference>
<accession>A0AAV7F4H0</accession>
<dbReference type="AlphaFoldDB" id="A0AAV7F4H0"/>
<evidence type="ECO:0000313" key="12">
    <source>
        <dbReference type="Proteomes" id="UP000825729"/>
    </source>
</evidence>
<keyword evidence="6 9" id="KW-0408">Iron</keyword>
<keyword evidence="9" id="KW-0560">Oxidoreductase</keyword>
<dbReference type="GO" id="GO:0005634">
    <property type="term" value="C:nucleus"/>
    <property type="evidence" value="ECO:0007669"/>
    <property type="project" value="UniProtKB-SubCell"/>
</dbReference>
<dbReference type="InterPro" id="IPR026992">
    <property type="entry name" value="DIOX_N"/>
</dbReference>
<dbReference type="EMBL" id="JAINDJ010000003">
    <property type="protein sequence ID" value="KAG9454458.1"/>
    <property type="molecule type" value="Genomic_DNA"/>
</dbReference>
<evidence type="ECO:0000256" key="7">
    <source>
        <dbReference type="ARBA" id="ARBA00023242"/>
    </source>
</evidence>
<organism evidence="11 12">
    <name type="scientific">Aristolochia fimbriata</name>
    <name type="common">White veined hardy Dutchman's pipe vine</name>
    <dbReference type="NCBI Taxonomy" id="158543"/>
    <lineage>
        <taxon>Eukaryota</taxon>
        <taxon>Viridiplantae</taxon>
        <taxon>Streptophyta</taxon>
        <taxon>Embryophyta</taxon>
        <taxon>Tracheophyta</taxon>
        <taxon>Spermatophyta</taxon>
        <taxon>Magnoliopsida</taxon>
        <taxon>Magnoliidae</taxon>
        <taxon>Piperales</taxon>
        <taxon>Aristolochiaceae</taxon>
        <taxon>Aristolochia</taxon>
    </lineage>
</organism>
<dbReference type="InterPro" id="IPR005123">
    <property type="entry name" value="Oxoglu/Fe-dep_dioxygenase_dom"/>
</dbReference>
<reference evidence="11 12" key="1">
    <citation type="submission" date="2021-07" db="EMBL/GenBank/DDBJ databases">
        <title>The Aristolochia fimbriata genome: insights into angiosperm evolution, floral development and chemical biosynthesis.</title>
        <authorList>
            <person name="Jiao Y."/>
        </authorList>
    </citation>
    <scope>NUCLEOTIDE SEQUENCE [LARGE SCALE GENOMIC DNA]</scope>
    <source>
        <strain evidence="11">IBCAS-2021</strain>
        <tissue evidence="11">Leaf</tissue>
    </source>
</reference>
<dbReference type="Gene3D" id="2.60.120.330">
    <property type="entry name" value="B-lactam Antibiotic, Isopenicillin N Synthase, Chain"/>
    <property type="match status" value="1"/>
</dbReference>
<evidence type="ECO:0000256" key="2">
    <source>
        <dbReference type="ARBA" id="ARBA00004496"/>
    </source>
</evidence>